<feature type="chain" id="PRO_5047427560" evidence="1">
    <location>
        <begin position="29"/>
        <end position="400"/>
    </location>
</feature>
<organism evidence="2 3">
    <name type="scientific">Shewanella avicenniae</name>
    <dbReference type="NCBI Taxonomy" id="2814294"/>
    <lineage>
        <taxon>Bacteria</taxon>
        <taxon>Pseudomonadati</taxon>
        <taxon>Pseudomonadota</taxon>
        <taxon>Gammaproteobacteria</taxon>
        <taxon>Alteromonadales</taxon>
        <taxon>Shewanellaceae</taxon>
        <taxon>Shewanella</taxon>
    </lineage>
</organism>
<sequence length="400" mass="43660">MKTLNTKLTALAACCALPMMFAAANANAFDFEVDGTKVTVGGYVKMMMNYDTSGIHTAPYNGDLFCHYSIPVDGTRYADSDDLDFTARESRLFVTTSKETEYGTLTSKIEGDFFADINSDGPTWSNSHGFRIRHAFVQLKDGSDTYLAGQTWTNFMDFASSMPTMDFSADPGSPFVRQAQVKYQHDFRPGHNISVSLENPTIGLCAAGPTVYANCGADTQDKVPDMIVKYFYANKTFTFSPRAVLRRFEIDGQSAFGYGLAAGASMNFGAGHKVVMNAMYGDGIGRYAGLGFNTGAGLDADGDVATFKYESINGGVQFKATDKLLVTVGAGYARQDDEDYKDGTLGGGATKHTLGLHSYIYYNMTKDLQYAVGITNGRLTIQDGREGQMTRYQAYVKYDF</sequence>
<name>A0ABX7QP04_9GAMM</name>
<gene>
    <name evidence="2" type="ORF">JYB87_14780</name>
</gene>
<accession>A0ABX7QP04</accession>
<evidence type="ECO:0000256" key="1">
    <source>
        <dbReference type="SAM" id="SignalP"/>
    </source>
</evidence>
<evidence type="ECO:0000313" key="3">
    <source>
        <dbReference type="Proteomes" id="UP000662770"/>
    </source>
</evidence>
<keyword evidence="1" id="KW-0732">Signal</keyword>
<feature type="signal peptide" evidence="1">
    <location>
        <begin position="1"/>
        <end position="28"/>
    </location>
</feature>
<evidence type="ECO:0000313" key="2">
    <source>
        <dbReference type="EMBL" id="QSX32989.1"/>
    </source>
</evidence>
<dbReference type="EMBL" id="CP071503">
    <property type="protein sequence ID" value="QSX32989.1"/>
    <property type="molecule type" value="Genomic_DNA"/>
</dbReference>
<dbReference type="RefSeq" id="WP_207354225.1">
    <property type="nucleotide sequence ID" value="NZ_CP071503.1"/>
</dbReference>
<keyword evidence="3" id="KW-1185">Reference proteome</keyword>
<dbReference type="Proteomes" id="UP000662770">
    <property type="component" value="Chromosome"/>
</dbReference>
<protein>
    <submittedName>
        <fullName evidence="2">Porin</fullName>
    </submittedName>
</protein>
<dbReference type="SUPFAM" id="SSF56935">
    <property type="entry name" value="Porins"/>
    <property type="match status" value="1"/>
</dbReference>
<proteinExistence type="predicted"/>
<reference evidence="2 3" key="1">
    <citation type="submission" date="2021-03" db="EMBL/GenBank/DDBJ databases">
        <title>Novel species identification of genus Shewanella.</title>
        <authorList>
            <person name="Liu G."/>
            <person name="Zhang Q."/>
        </authorList>
    </citation>
    <scope>NUCLEOTIDE SEQUENCE [LARGE SCALE GENOMIC DNA]</scope>
    <source>
        <strain evidence="2 3">FJAT-51800</strain>
    </source>
</reference>
<dbReference type="InterPro" id="IPR045748">
    <property type="entry name" value="DcaP"/>
</dbReference>
<dbReference type="Pfam" id="PF19577">
    <property type="entry name" value="DcaP"/>
    <property type="match status" value="1"/>
</dbReference>